<dbReference type="Gene3D" id="1.10.760.10">
    <property type="entry name" value="Cytochrome c-like domain"/>
    <property type="match status" value="1"/>
</dbReference>
<reference evidence="9" key="1">
    <citation type="submission" date="2021-01" db="EMBL/GenBank/DDBJ databases">
        <title>Paracoccus amoyensis sp. nov., isolated from the surface seawater along the coast of Xiamen Island, China.</title>
        <authorList>
            <person name="Lyu L."/>
        </authorList>
    </citation>
    <scope>NUCLEOTIDE SEQUENCE</scope>
    <source>
        <strain evidence="9">MJ17</strain>
    </source>
</reference>
<evidence type="ECO:0000256" key="4">
    <source>
        <dbReference type="ARBA" id="ARBA00022982"/>
    </source>
</evidence>
<protein>
    <submittedName>
        <fullName evidence="9">C-type cytochrome</fullName>
    </submittedName>
</protein>
<feature type="chain" id="PRO_5037888082" evidence="7">
    <location>
        <begin position="20"/>
        <end position="100"/>
    </location>
</feature>
<keyword evidence="5 6" id="KW-0408">Iron</keyword>
<keyword evidence="7" id="KW-0732">Signal</keyword>
<evidence type="ECO:0000313" key="10">
    <source>
        <dbReference type="Proteomes" id="UP000640485"/>
    </source>
</evidence>
<dbReference type="SUPFAM" id="SSF46626">
    <property type="entry name" value="Cytochrome c"/>
    <property type="match status" value="1"/>
</dbReference>
<dbReference type="AlphaFoldDB" id="A0A934SKN7"/>
<keyword evidence="3 6" id="KW-0479">Metal-binding</keyword>
<feature type="domain" description="Cytochrome c" evidence="8">
    <location>
        <begin position="13"/>
        <end position="99"/>
    </location>
</feature>
<sequence>MRLIAVFLCSLLLAQASGADSYDRDAAQVLAGPCASCHGPDGRSPGVMPDIAGLPREYLLERLTAFQDGSEPATIMTRLMQGYDRTQIDTLAIWFSEVEE</sequence>
<evidence type="ECO:0000256" key="1">
    <source>
        <dbReference type="ARBA" id="ARBA00022448"/>
    </source>
</evidence>
<dbReference type="InterPro" id="IPR036909">
    <property type="entry name" value="Cyt_c-like_dom_sf"/>
</dbReference>
<evidence type="ECO:0000313" key="9">
    <source>
        <dbReference type="EMBL" id="MBK4216859.1"/>
    </source>
</evidence>
<evidence type="ECO:0000256" key="5">
    <source>
        <dbReference type="ARBA" id="ARBA00023004"/>
    </source>
</evidence>
<evidence type="ECO:0000259" key="8">
    <source>
        <dbReference type="PROSITE" id="PS51007"/>
    </source>
</evidence>
<dbReference type="InterPro" id="IPR050597">
    <property type="entry name" value="Cytochrome_c_Oxidase_Subunit"/>
</dbReference>
<keyword evidence="2 6" id="KW-0349">Heme</keyword>
<keyword evidence="10" id="KW-1185">Reference proteome</keyword>
<evidence type="ECO:0000256" key="3">
    <source>
        <dbReference type="ARBA" id="ARBA00022723"/>
    </source>
</evidence>
<comment type="caution">
    <text evidence="9">The sequence shown here is derived from an EMBL/GenBank/DDBJ whole genome shotgun (WGS) entry which is preliminary data.</text>
</comment>
<organism evidence="9 10">
    <name type="scientific">Paracoccus caeni</name>
    <dbReference type="NCBI Taxonomy" id="657651"/>
    <lineage>
        <taxon>Bacteria</taxon>
        <taxon>Pseudomonadati</taxon>
        <taxon>Pseudomonadota</taxon>
        <taxon>Alphaproteobacteria</taxon>
        <taxon>Rhodobacterales</taxon>
        <taxon>Paracoccaceae</taxon>
        <taxon>Paracoccus</taxon>
    </lineage>
</organism>
<evidence type="ECO:0000256" key="2">
    <source>
        <dbReference type="ARBA" id="ARBA00022617"/>
    </source>
</evidence>
<keyword evidence="4" id="KW-0249">Electron transport</keyword>
<dbReference type="EMBL" id="JAEPRQ010000004">
    <property type="protein sequence ID" value="MBK4216859.1"/>
    <property type="molecule type" value="Genomic_DNA"/>
</dbReference>
<dbReference type="PROSITE" id="PS51007">
    <property type="entry name" value="CYTC"/>
    <property type="match status" value="1"/>
</dbReference>
<evidence type="ECO:0000256" key="6">
    <source>
        <dbReference type="PROSITE-ProRule" id="PRU00433"/>
    </source>
</evidence>
<proteinExistence type="predicted"/>
<dbReference type="RefSeq" id="WP_200687165.1">
    <property type="nucleotide sequence ID" value="NZ_JAEPRQ010000004.1"/>
</dbReference>
<name>A0A934SKN7_9RHOB</name>
<dbReference type="InterPro" id="IPR009056">
    <property type="entry name" value="Cyt_c-like_dom"/>
</dbReference>
<accession>A0A934SKN7</accession>
<keyword evidence="1" id="KW-0813">Transport</keyword>
<feature type="signal peptide" evidence="7">
    <location>
        <begin position="1"/>
        <end position="19"/>
    </location>
</feature>
<dbReference type="PANTHER" id="PTHR33751">
    <property type="entry name" value="CBB3-TYPE CYTOCHROME C OXIDASE SUBUNIT FIXP"/>
    <property type="match status" value="1"/>
</dbReference>
<dbReference type="Pfam" id="PF00034">
    <property type="entry name" value="Cytochrom_C"/>
    <property type="match status" value="1"/>
</dbReference>
<dbReference type="PANTHER" id="PTHR33751:SF9">
    <property type="entry name" value="CYTOCHROME C4"/>
    <property type="match status" value="1"/>
</dbReference>
<dbReference type="GO" id="GO:0009055">
    <property type="term" value="F:electron transfer activity"/>
    <property type="evidence" value="ECO:0007669"/>
    <property type="project" value="InterPro"/>
</dbReference>
<dbReference type="GO" id="GO:0046872">
    <property type="term" value="F:metal ion binding"/>
    <property type="evidence" value="ECO:0007669"/>
    <property type="project" value="UniProtKB-KW"/>
</dbReference>
<evidence type="ECO:0000256" key="7">
    <source>
        <dbReference type="SAM" id="SignalP"/>
    </source>
</evidence>
<dbReference type="GO" id="GO:0020037">
    <property type="term" value="F:heme binding"/>
    <property type="evidence" value="ECO:0007669"/>
    <property type="project" value="InterPro"/>
</dbReference>
<gene>
    <name evidence="9" type="ORF">JJJ17_13050</name>
</gene>
<dbReference type="Proteomes" id="UP000640485">
    <property type="component" value="Unassembled WGS sequence"/>
</dbReference>